<organism evidence="8 9">
    <name type="scientific">Corynebacterium anserum</name>
    <dbReference type="NCBI Taxonomy" id="2684406"/>
    <lineage>
        <taxon>Bacteria</taxon>
        <taxon>Bacillati</taxon>
        <taxon>Actinomycetota</taxon>
        <taxon>Actinomycetes</taxon>
        <taxon>Mycobacteriales</taxon>
        <taxon>Corynebacteriaceae</taxon>
        <taxon>Corynebacterium</taxon>
    </lineage>
</organism>
<keyword evidence="3" id="KW-0378">Hydrolase</keyword>
<dbReference type="InterPro" id="IPR001650">
    <property type="entry name" value="Helicase_C-like"/>
</dbReference>
<evidence type="ECO:0000256" key="4">
    <source>
        <dbReference type="ARBA" id="ARBA00022806"/>
    </source>
</evidence>
<dbReference type="SMART" id="SM00490">
    <property type="entry name" value="HELICc"/>
    <property type="match status" value="1"/>
</dbReference>
<evidence type="ECO:0000256" key="2">
    <source>
        <dbReference type="ARBA" id="ARBA00022763"/>
    </source>
</evidence>
<dbReference type="KEGG" id="cans:GP473_05610"/>
<keyword evidence="9" id="KW-1185">Reference proteome</keyword>
<dbReference type="Gene3D" id="2.40.50.140">
    <property type="entry name" value="Nucleic acid-binding proteins"/>
    <property type="match status" value="1"/>
</dbReference>
<dbReference type="GO" id="GO:0003678">
    <property type="term" value="F:DNA helicase activity"/>
    <property type="evidence" value="ECO:0007669"/>
    <property type="project" value="TreeGrafter"/>
</dbReference>
<dbReference type="SUPFAM" id="SSF50249">
    <property type="entry name" value="Nucleic acid-binding proteins"/>
    <property type="match status" value="1"/>
</dbReference>
<dbReference type="GO" id="GO:0016787">
    <property type="term" value="F:hydrolase activity"/>
    <property type="evidence" value="ECO:0007669"/>
    <property type="project" value="UniProtKB-KW"/>
</dbReference>
<evidence type="ECO:0000256" key="5">
    <source>
        <dbReference type="ARBA" id="ARBA00022840"/>
    </source>
</evidence>
<dbReference type="SMART" id="SM00487">
    <property type="entry name" value="DEXDc"/>
    <property type="match status" value="1"/>
</dbReference>
<evidence type="ECO:0000256" key="3">
    <source>
        <dbReference type="ARBA" id="ARBA00022801"/>
    </source>
</evidence>
<dbReference type="InterPro" id="IPR012340">
    <property type="entry name" value="NA-bd_OB-fold"/>
</dbReference>
<dbReference type="InterPro" id="IPR027417">
    <property type="entry name" value="P-loop_NTPase"/>
</dbReference>
<evidence type="ECO:0000313" key="9">
    <source>
        <dbReference type="Proteomes" id="UP000515275"/>
    </source>
</evidence>
<keyword evidence="7" id="KW-0234">DNA repair</keyword>
<dbReference type="AlphaFoldDB" id="A0A7G7YNY5"/>
<proteinExistence type="predicted"/>
<evidence type="ECO:0000256" key="7">
    <source>
        <dbReference type="ARBA" id="ARBA00023204"/>
    </source>
</evidence>
<dbReference type="EMBL" id="CP046883">
    <property type="protein sequence ID" value="QNH96205.1"/>
    <property type="molecule type" value="Genomic_DNA"/>
</dbReference>
<keyword evidence="4 8" id="KW-0347">Helicase</keyword>
<sequence>MLGWEDTRPLSLFITPDRARKLADKPKLGTISDAVLNFPTKYVRAGSAQALDILEEGEMYTCVAEILSVSERENRSGRGPRSIVTFRFTDGAATMESALFGNPKLHTAALTQGSIVLLYGKLSRYRNKWQLKNPSYVSVYPAEGARFGAFGPLKTIVDVAGSQAQAQELLTRPWLASYGRKAGTSTAELIGVMDKVLRGMGHPTEVLPLPHVGSGVPDWPVDSAGEPLIAFDEALRDIHQPPPEGPWAAINRLKFNEALELQLVMALRRADAEKRTARAIVPVENGVASQLKSTLPFTLSTGQEDALSTVTAALNSTDPASLMLQGDVGSGKTIVALLSMLHAVEAGFQCAFIAPTEVLAAQHARTLTTLLEGTMVGVTLLTGSQKISEKKANLLNIVSGQSDIVVGTHALIQDSVEFNNLGFVVVDEQHRFGVRQRDKLREESPPDKTPHMLVMTATPIPRTVAMTMFGDLTSVRLSGMPAGRGRVHTSVVPAWKPRWVERMWQRMAEEIHAGRQVYVVVPRIDGEGGVEDWAERIQSFYLPPDSSIAVLHGRMASEEKDEVMRSFNAGQIDVLVATTVIEVGVDVPNATMMLIVDADSFGVSQLHQLRGRVGRGTEDAVCLLHTTASEFTPSFQRLEAVATTHDGFALAELDLQQRTEGDILGQRQSGSAGRRSTLLHLVEDEAIIVEARRYAHDLVAYDELLARSLVANLEIEEQEYIERS</sequence>
<keyword evidence="1" id="KW-0547">Nucleotide-binding</keyword>
<dbReference type="InterPro" id="IPR014001">
    <property type="entry name" value="Helicase_ATP-bd"/>
</dbReference>
<evidence type="ECO:0000313" key="8">
    <source>
        <dbReference type="EMBL" id="QNH96205.1"/>
    </source>
</evidence>
<dbReference type="GO" id="GO:0003677">
    <property type="term" value="F:DNA binding"/>
    <property type="evidence" value="ECO:0007669"/>
    <property type="project" value="UniProtKB-KW"/>
</dbReference>
<dbReference type="InterPro" id="IPR047112">
    <property type="entry name" value="RecG/Mfd"/>
</dbReference>
<dbReference type="RefSeq" id="WP_185769948.1">
    <property type="nucleotide sequence ID" value="NZ_CP046883.1"/>
</dbReference>
<keyword evidence="2" id="KW-0227">DNA damage</keyword>
<dbReference type="PROSITE" id="PS51192">
    <property type="entry name" value="HELICASE_ATP_BIND_1"/>
    <property type="match status" value="1"/>
</dbReference>
<dbReference type="Gene3D" id="3.40.50.300">
    <property type="entry name" value="P-loop containing nucleotide triphosphate hydrolases"/>
    <property type="match status" value="2"/>
</dbReference>
<dbReference type="GO" id="GO:0005524">
    <property type="term" value="F:ATP binding"/>
    <property type="evidence" value="ECO:0007669"/>
    <property type="project" value="UniProtKB-KW"/>
</dbReference>
<dbReference type="SUPFAM" id="SSF52540">
    <property type="entry name" value="P-loop containing nucleoside triphosphate hydrolases"/>
    <property type="match status" value="1"/>
</dbReference>
<evidence type="ECO:0000256" key="6">
    <source>
        <dbReference type="ARBA" id="ARBA00023125"/>
    </source>
</evidence>
<keyword evidence="6" id="KW-0238">DNA-binding</keyword>
<keyword evidence="5" id="KW-0067">ATP-binding</keyword>
<evidence type="ECO:0000256" key="1">
    <source>
        <dbReference type="ARBA" id="ARBA00022741"/>
    </source>
</evidence>
<dbReference type="GO" id="GO:0006281">
    <property type="term" value="P:DNA repair"/>
    <property type="evidence" value="ECO:0007669"/>
    <property type="project" value="UniProtKB-KW"/>
</dbReference>
<dbReference type="Pfam" id="PF00271">
    <property type="entry name" value="Helicase_C"/>
    <property type="match status" value="1"/>
</dbReference>
<dbReference type="Pfam" id="PF00270">
    <property type="entry name" value="DEAD"/>
    <property type="match status" value="1"/>
</dbReference>
<accession>A0A7G7YNY5</accession>
<dbReference type="Proteomes" id="UP000515275">
    <property type="component" value="Chromosome"/>
</dbReference>
<gene>
    <name evidence="8" type="ORF">GP473_05610</name>
</gene>
<dbReference type="PANTHER" id="PTHR47964:SF1">
    <property type="entry name" value="ATP-DEPENDENT DNA HELICASE HOMOLOG RECG, CHLOROPLASTIC"/>
    <property type="match status" value="1"/>
</dbReference>
<name>A0A7G7YNY5_9CORY</name>
<dbReference type="InterPro" id="IPR011545">
    <property type="entry name" value="DEAD/DEAH_box_helicase_dom"/>
</dbReference>
<dbReference type="PANTHER" id="PTHR47964">
    <property type="entry name" value="ATP-DEPENDENT DNA HELICASE HOMOLOG RECG, CHLOROPLASTIC"/>
    <property type="match status" value="1"/>
</dbReference>
<dbReference type="CDD" id="cd04488">
    <property type="entry name" value="RecG_wedge_OBF"/>
    <property type="match status" value="1"/>
</dbReference>
<dbReference type="PROSITE" id="PS51194">
    <property type="entry name" value="HELICASE_CTER"/>
    <property type="match status" value="1"/>
</dbReference>
<reference evidence="8 9" key="1">
    <citation type="submission" date="2019-12" db="EMBL/GenBank/DDBJ databases">
        <title>Corynebacterium sp. nov., isolated from feces of the Anser Albifrons in China.</title>
        <authorList>
            <person name="Liu Q."/>
        </authorList>
    </citation>
    <scope>NUCLEOTIDE SEQUENCE [LARGE SCALE GENOMIC DNA]</scope>
    <source>
        <strain evidence="8 9">23H37-10</strain>
    </source>
</reference>
<protein>
    <submittedName>
        <fullName evidence="8">DEAD/DEAH box helicase</fullName>
    </submittedName>
</protein>